<sequence>MAARWGAGEETLTIGGMELFTTGGPLQCHDLEEDETCDGLSDLALSSLDAGGILGTFQGYIDNSIISIIDDPGASAELLASGALLR</sequence>
<keyword evidence="2" id="KW-1185">Reference proteome</keyword>
<comment type="caution">
    <text evidence="1">The sequence shown here is derived from an EMBL/GenBank/DDBJ whole genome shotgun (WGS) entry which is preliminary data.</text>
</comment>
<evidence type="ECO:0000313" key="2">
    <source>
        <dbReference type="Proteomes" id="UP000770717"/>
    </source>
</evidence>
<organism evidence="1 2">
    <name type="scientific">Eleutherodactylus coqui</name>
    <name type="common">Puerto Rican coqui</name>
    <dbReference type="NCBI Taxonomy" id="57060"/>
    <lineage>
        <taxon>Eukaryota</taxon>
        <taxon>Metazoa</taxon>
        <taxon>Chordata</taxon>
        <taxon>Craniata</taxon>
        <taxon>Vertebrata</taxon>
        <taxon>Euteleostomi</taxon>
        <taxon>Amphibia</taxon>
        <taxon>Batrachia</taxon>
        <taxon>Anura</taxon>
        <taxon>Neobatrachia</taxon>
        <taxon>Hyloidea</taxon>
        <taxon>Eleutherodactylidae</taxon>
        <taxon>Eleutherodactylinae</taxon>
        <taxon>Eleutherodactylus</taxon>
        <taxon>Eleutherodactylus</taxon>
    </lineage>
</organism>
<name>A0A8J6FBW8_ELECQ</name>
<dbReference type="OrthoDB" id="10047851at2759"/>
<gene>
    <name evidence="1" type="ORF">GDO78_008056</name>
</gene>
<dbReference type="AlphaFoldDB" id="A0A8J6FBW8"/>
<proteinExistence type="predicted"/>
<dbReference type="Proteomes" id="UP000770717">
    <property type="component" value="Unassembled WGS sequence"/>
</dbReference>
<accession>A0A8J6FBW8</accession>
<protein>
    <submittedName>
        <fullName evidence="1">Uncharacterized protein</fullName>
    </submittedName>
</protein>
<dbReference type="EMBL" id="WNTK01000004">
    <property type="protein sequence ID" value="KAG9484749.1"/>
    <property type="molecule type" value="Genomic_DNA"/>
</dbReference>
<evidence type="ECO:0000313" key="1">
    <source>
        <dbReference type="EMBL" id="KAG9484749.1"/>
    </source>
</evidence>
<reference evidence="1" key="1">
    <citation type="thesis" date="2020" institute="ProQuest LLC" country="789 East Eisenhower Parkway, Ann Arbor, MI, USA">
        <title>Comparative Genomics and Chromosome Evolution.</title>
        <authorList>
            <person name="Mudd A.B."/>
        </authorList>
    </citation>
    <scope>NUCLEOTIDE SEQUENCE</scope>
    <source>
        <strain evidence="1">HN-11 Male</strain>
        <tissue evidence="1">Kidney and liver</tissue>
    </source>
</reference>